<dbReference type="InterPro" id="IPR001279">
    <property type="entry name" value="Metallo-B-lactamas"/>
</dbReference>
<dbReference type="InterPro" id="IPR036866">
    <property type="entry name" value="RibonucZ/Hydroxyglut_hydro"/>
</dbReference>
<dbReference type="PROSITE" id="PS51257">
    <property type="entry name" value="PROKAR_LIPOPROTEIN"/>
    <property type="match status" value="1"/>
</dbReference>
<dbReference type="GO" id="GO:0030420">
    <property type="term" value="P:establishment of competence for transformation"/>
    <property type="evidence" value="ECO:0007669"/>
    <property type="project" value="InterPro"/>
</dbReference>
<dbReference type="NCBIfam" id="TIGR00361">
    <property type="entry name" value="ComEC_Rec2"/>
    <property type="match status" value="1"/>
</dbReference>
<dbReference type="CDD" id="cd07731">
    <property type="entry name" value="ComA-like_MBL-fold"/>
    <property type="match status" value="1"/>
</dbReference>
<dbReference type="AlphaFoldDB" id="A0A495WJ44"/>
<comment type="caution">
    <text evidence="8">The sequence shown here is derived from an EMBL/GenBank/DDBJ whole genome shotgun (WGS) entry which is preliminary data.</text>
</comment>
<keyword evidence="3 6" id="KW-0812">Transmembrane</keyword>
<feature type="transmembrane region" description="Helical" evidence="6">
    <location>
        <begin position="414"/>
        <end position="434"/>
    </location>
</feature>
<keyword evidence="9" id="KW-1185">Reference proteome</keyword>
<evidence type="ECO:0000256" key="4">
    <source>
        <dbReference type="ARBA" id="ARBA00022989"/>
    </source>
</evidence>
<feature type="transmembrane region" description="Helical" evidence="6">
    <location>
        <begin position="247"/>
        <end position="267"/>
    </location>
</feature>
<comment type="subcellular location">
    <subcellularLocation>
        <location evidence="1">Cell membrane</location>
        <topology evidence="1">Multi-pass membrane protein</topology>
    </subcellularLocation>
</comment>
<dbReference type="InterPro" id="IPR035681">
    <property type="entry name" value="ComA-like_MBL"/>
</dbReference>
<feature type="transmembrane region" description="Helical" evidence="6">
    <location>
        <begin position="287"/>
        <end position="307"/>
    </location>
</feature>
<dbReference type="InterPro" id="IPR004797">
    <property type="entry name" value="Competence_ComEC/Rec2"/>
</dbReference>
<dbReference type="Proteomes" id="UP000270626">
    <property type="component" value="Unassembled WGS sequence"/>
</dbReference>
<dbReference type="InterPro" id="IPR004477">
    <property type="entry name" value="ComEC_N"/>
</dbReference>
<evidence type="ECO:0000256" key="1">
    <source>
        <dbReference type="ARBA" id="ARBA00004651"/>
    </source>
</evidence>
<dbReference type="EMBL" id="RBXP01000011">
    <property type="protein sequence ID" value="RKT60745.1"/>
    <property type="molecule type" value="Genomic_DNA"/>
</dbReference>
<evidence type="ECO:0000313" key="8">
    <source>
        <dbReference type="EMBL" id="RKT60745.1"/>
    </source>
</evidence>
<dbReference type="GO" id="GO:0005886">
    <property type="term" value="C:plasma membrane"/>
    <property type="evidence" value="ECO:0007669"/>
    <property type="project" value="UniProtKB-SubCell"/>
</dbReference>
<dbReference type="PANTHER" id="PTHR30619">
    <property type="entry name" value="DNA INTERNALIZATION/COMPETENCE PROTEIN COMEC/REC2"/>
    <property type="match status" value="1"/>
</dbReference>
<feature type="transmembrane region" description="Helical" evidence="6">
    <location>
        <begin position="328"/>
        <end position="347"/>
    </location>
</feature>
<evidence type="ECO:0000313" key="9">
    <source>
        <dbReference type="Proteomes" id="UP000270626"/>
    </source>
</evidence>
<dbReference type="Pfam" id="PF00753">
    <property type="entry name" value="Lactamase_B"/>
    <property type="match status" value="1"/>
</dbReference>
<feature type="transmembrane region" description="Helical" evidence="6">
    <location>
        <begin position="353"/>
        <end position="373"/>
    </location>
</feature>
<feature type="transmembrane region" description="Helical" evidence="6">
    <location>
        <begin position="45"/>
        <end position="64"/>
    </location>
</feature>
<evidence type="ECO:0000256" key="3">
    <source>
        <dbReference type="ARBA" id="ARBA00022692"/>
    </source>
</evidence>
<feature type="transmembrane region" description="Helical" evidence="6">
    <location>
        <begin position="385"/>
        <end position="402"/>
    </location>
</feature>
<dbReference type="NCBIfam" id="TIGR00360">
    <property type="entry name" value="ComEC_N-term"/>
    <property type="match status" value="1"/>
</dbReference>
<keyword evidence="4 6" id="KW-1133">Transmembrane helix</keyword>
<dbReference type="InterPro" id="IPR052159">
    <property type="entry name" value="Competence_DNA_uptake"/>
</dbReference>
<feature type="transmembrane region" description="Helical" evidence="6">
    <location>
        <begin position="446"/>
        <end position="463"/>
    </location>
</feature>
<dbReference type="Pfam" id="PF03772">
    <property type="entry name" value="Competence"/>
    <property type="match status" value="1"/>
</dbReference>
<dbReference type="OrthoDB" id="9761531at2"/>
<gene>
    <name evidence="8" type="ORF">DFR40_0891</name>
</gene>
<feature type="transmembrane region" description="Helical" evidence="6">
    <location>
        <begin position="493"/>
        <end position="513"/>
    </location>
</feature>
<feature type="transmembrane region" description="Helical" evidence="6">
    <location>
        <begin position="469"/>
        <end position="486"/>
    </location>
</feature>
<dbReference type="InterPro" id="IPR025405">
    <property type="entry name" value="DUF4131"/>
</dbReference>
<keyword evidence="2" id="KW-1003">Cell membrane</keyword>
<evidence type="ECO:0000256" key="6">
    <source>
        <dbReference type="SAM" id="Phobius"/>
    </source>
</evidence>
<organism evidence="8 9">
    <name type="scientific">Azonexus fungiphilus</name>
    <dbReference type="NCBI Taxonomy" id="146940"/>
    <lineage>
        <taxon>Bacteria</taxon>
        <taxon>Pseudomonadati</taxon>
        <taxon>Pseudomonadota</taxon>
        <taxon>Betaproteobacteria</taxon>
        <taxon>Rhodocyclales</taxon>
        <taxon>Azonexaceae</taxon>
        <taxon>Azonexus</taxon>
    </lineage>
</organism>
<evidence type="ECO:0000256" key="5">
    <source>
        <dbReference type="ARBA" id="ARBA00023136"/>
    </source>
</evidence>
<dbReference type="Pfam" id="PF13567">
    <property type="entry name" value="DUF4131"/>
    <property type="match status" value="1"/>
</dbReference>
<evidence type="ECO:0000256" key="2">
    <source>
        <dbReference type="ARBA" id="ARBA00022475"/>
    </source>
</evidence>
<evidence type="ECO:0000259" key="7">
    <source>
        <dbReference type="SMART" id="SM00849"/>
    </source>
</evidence>
<dbReference type="PANTHER" id="PTHR30619:SF1">
    <property type="entry name" value="RECOMBINATION PROTEIN 2"/>
    <property type="match status" value="1"/>
</dbReference>
<dbReference type="SUPFAM" id="SSF56281">
    <property type="entry name" value="Metallo-hydrolase/oxidoreductase"/>
    <property type="match status" value="1"/>
</dbReference>
<name>A0A495WJ44_9RHOO</name>
<keyword evidence="5 6" id="KW-0472">Membrane</keyword>
<dbReference type="RefSeq" id="WP_121457250.1">
    <property type="nucleotide sequence ID" value="NZ_RBXP01000011.1"/>
</dbReference>
<proteinExistence type="predicted"/>
<dbReference type="SMART" id="SM00849">
    <property type="entry name" value="Lactamase_B"/>
    <property type="match status" value="1"/>
</dbReference>
<accession>A0A495WJ44</accession>
<reference evidence="8 9" key="1">
    <citation type="submission" date="2018-10" db="EMBL/GenBank/DDBJ databases">
        <title>Genomic Encyclopedia of Type Strains, Phase IV (KMG-IV): sequencing the most valuable type-strain genomes for metagenomic binning, comparative biology and taxonomic classification.</title>
        <authorList>
            <person name="Goeker M."/>
        </authorList>
    </citation>
    <scope>NUCLEOTIDE SEQUENCE [LARGE SCALE GENOMIC DNA]</scope>
    <source>
        <strain evidence="8 9">DSM 23841</strain>
    </source>
</reference>
<sequence>MRLAILAFAAGVFWLQTRAELPLPAAWLGAGLACLLAARLGGRRIGRPLLLLAGFLLGVAWAGWRAELRLDDALGADWEGRDVVVTGCVAGLPQPFAQGWRFEFAVDTVSTVNAVVPQRLQLAWYHSSQAAPAVEPGQRWRLTVRLKRPHGGANPGGFDYEAWLLERGIRATGYVRPGPADKLADFVWRPAYVVEALRAVVQRNFTRLMPAESWPWGGILTALAVGDQRAVDGDLWTLFNRTGTTHLMAISGLHVTMVAGLFGWLAAALWRRLPGAPLLCPAQRVGLLAAALAAAAYALLAGFAVPAQRTLYMLLVAAAALWSGRQPAPSRTLALALLAVLLADPWAPLAAGFWLSFAAVGALLYIGSALPAGAGWGQRLRGWGAVQWAATLASLPLLMWVFQQFSLVSPLANALAVPLISFAVTPLALLAAVLPWPPLLMLAHGLLDLLMRFLFWCAAWPLWQAPAPPPWAVVLAGLGVALCLLPRGLPGRWLGLLLVVPAVAWPPAAIPFAEARIDVLDVGQGQAVVVRTRRHALVYDPGPLYGGDADAGQRVLVPYLRWLGVARLDRVVVSHGDADHAGGAASLRAALPVDRWLSSAPEFGERCQAGQRWQWDGVDFLILHPAAADYDRGRGRNALSCVLRIDAGERRLLLTADIEAADEAALIARDAAALHADLLLAPHHGAAGASSAAFVSTVDAAEVLFSAGYRNRFGHPRPAVLARYAAGGARLWRTDRDGALRIRLAPQRVEVEAWRRQHRRYWHGR</sequence>
<dbReference type="Gene3D" id="3.60.15.10">
    <property type="entry name" value="Ribonuclease Z/Hydroxyacylglutathione hydrolase-like"/>
    <property type="match status" value="1"/>
</dbReference>
<protein>
    <submittedName>
        <fullName evidence="8">Competence protein ComEC</fullName>
    </submittedName>
</protein>
<feature type="domain" description="Metallo-beta-lactamase" evidence="7">
    <location>
        <begin position="524"/>
        <end position="709"/>
    </location>
</feature>